<accession>A0ABD2A5C1</accession>
<dbReference type="EMBL" id="JAUDFV010000155">
    <property type="protein sequence ID" value="KAL2715692.1"/>
    <property type="molecule type" value="Genomic_DNA"/>
</dbReference>
<dbReference type="AlphaFoldDB" id="A0ABD2A5C1"/>
<gene>
    <name evidence="2" type="ORF">V1478_015390</name>
</gene>
<name>A0ABD2A5C1_VESSQ</name>
<evidence type="ECO:0000313" key="2">
    <source>
        <dbReference type="EMBL" id="KAL2715692.1"/>
    </source>
</evidence>
<feature type="compositionally biased region" description="Basic and acidic residues" evidence="1">
    <location>
        <begin position="43"/>
        <end position="53"/>
    </location>
</feature>
<organism evidence="2 3">
    <name type="scientific">Vespula squamosa</name>
    <name type="common">Southern yellow jacket</name>
    <name type="synonym">Wasp</name>
    <dbReference type="NCBI Taxonomy" id="30214"/>
    <lineage>
        <taxon>Eukaryota</taxon>
        <taxon>Metazoa</taxon>
        <taxon>Ecdysozoa</taxon>
        <taxon>Arthropoda</taxon>
        <taxon>Hexapoda</taxon>
        <taxon>Insecta</taxon>
        <taxon>Pterygota</taxon>
        <taxon>Neoptera</taxon>
        <taxon>Endopterygota</taxon>
        <taxon>Hymenoptera</taxon>
        <taxon>Apocrita</taxon>
        <taxon>Aculeata</taxon>
        <taxon>Vespoidea</taxon>
        <taxon>Vespidae</taxon>
        <taxon>Vespinae</taxon>
        <taxon>Vespula</taxon>
    </lineage>
</organism>
<keyword evidence="3" id="KW-1185">Reference proteome</keyword>
<sequence>MLLRSLAQQALRMLYSPNSLACRRNRSQPARNPDRLGSPAPKESPKTEKGIFD</sequence>
<dbReference type="Proteomes" id="UP001607302">
    <property type="component" value="Unassembled WGS sequence"/>
</dbReference>
<feature type="region of interest" description="Disordered" evidence="1">
    <location>
        <begin position="21"/>
        <end position="53"/>
    </location>
</feature>
<comment type="caution">
    <text evidence="2">The sequence shown here is derived from an EMBL/GenBank/DDBJ whole genome shotgun (WGS) entry which is preliminary data.</text>
</comment>
<evidence type="ECO:0000256" key="1">
    <source>
        <dbReference type="SAM" id="MobiDB-lite"/>
    </source>
</evidence>
<evidence type="ECO:0000313" key="3">
    <source>
        <dbReference type="Proteomes" id="UP001607302"/>
    </source>
</evidence>
<protein>
    <submittedName>
        <fullName evidence="2">Uncharacterized protein</fullName>
    </submittedName>
</protein>
<reference evidence="2 3" key="1">
    <citation type="journal article" date="2024" name="Ann. Entomol. Soc. Am.">
        <title>Genomic analyses of the southern and eastern yellowjacket wasps (Hymenoptera: Vespidae) reveal evolutionary signatures of social life.</title>
        <authorList>
            <person name="Catto M.A."/>
            <person name="Caine P.B."/>
            <person name="Orr S.E."/>
            <person name="Hunt B.G."/>
            <person name="Goodisman M.A.D."/>
        </authorList>
    </citation>
    <scope>NUCLEOTIDE SEQUENCE [LARGE SCALE GENOMIC DNA]</scope>
    <source>
        <strain evidence="2">233</strain>
        <tissue evidence="2">Head and thorax</tissue>
    </source>
</reference>
<proteinExistence type="predicted"/>